<evidence type="ECO:0000256" key="2">
    <source>
        <dbReference type="ARBA" id="ARBA00002824"/>
    </source>
</evidence>
<dbReference type="CDD" id="cd06453">
    <property type="entry name" value="SufS_like"/>
    <property type="match status" value="1"/>
</dbReference>
<evidence type="ECO:0000256" key="1">
    <source>
        <dbReference type="ARBA" id="ARBA00001933"/>
    </source>
</evidence>
<gene>
    <name evidence="10" type="ORF">GCM10007966_17720</name>
</gene>
<dbReference type="PIRSF" id="PIRSF005572">
    <property type="entry name" value="NifS"/>
    <property type="match status" value="1"/>
</dbReference>
<comment type="similarity">
    <text evidence="3 8">Belongs to the class-V pyridoxal-phosphate-dependent aminotransferase family. Csd subfamily.</text>
</comment>
<accession>A0A917JX46</accession>
<dbReference type="PANTHER" id="PTHR43586:SF8">
    <property type="entry name" value="CYSTEINE DESULFURASE 1, CHLOROPLASTIC"/>
    <property type="match status" value="1"/>
</dbReference>
<evidence type="ECO:0000256" key="8">
    <source>
        <dbReference type="RuleBase" id="RU004506"/>
    </source>
</evidence>
<dbReference type="InterPro" id="IPR015421">
    <property type="entry name" value="PyrdxlP-dep_Trfase_major"/>
</dbReference>
<dbReference type="OrthoDB" id="9808002at2"/>
<evidence type="ECO:0000259" key="9">
    <source>
        <dbReference type="Pfam" id="PF00266"/>
    </source>
</evidence>
<dbReference type="InterPro" id="IPR010970">
    <property type="entry name" value="Cys_dSase_SufS"/>
</dbReference>
<dbReference type="InterPro" id="IPR015422">
    <property type="entry name" value="PyrdxlP-dep_Trfase_small"/>
</dbReference>
<reference evidence="10" key="2">
    <citation type="submission" date="2020-09" db="EMBL/GenBank/DDBJ databases">
        <authorList>
            <person name="Sun Q."/>
            <person name="Ohkuma M."/>
        </authorList>
    </citation>
    <scope>NUCLEOTIDE SEQUENCE</scope>
    <source>
        <strain evidence="10">JCM 13919</strain>
    </source>
</reference>
<dbReference type="NCBIfam" id="TIGR01979">
    <property type="entry name" value="sufS"/>
    <property type="match status" value="1"/>
</dbReference>
<dbReference type="Gene3D" id="3.90.1150.10">
    <property type="entry name" value="Aspartate Aminotransferase, domain 1"/>
    <property type="match status" value="1"/>
</dbReference>
<keyword evidence="5 8" id="KW-0663">Pyridoxal phosphate</keyword>
<evidence type="ECO:0000256" key="7">
    <source>
        <dbReference type="RuleBase" id="RU004504"/>
    </source>
</evidence>
<dbReference type="InterPro" id="IPR020578">
    <property type="entry name" value="Aminotrans_V_PyrdxlP_BS"/>
</dbReference>
<evidence type="ECO:0000313" key="10">
    <source>
        <dbReference type="EMBL" id="GGI89445.1"/>
    </source>
</evidence>
<dbReference type="InterPro" id="IPR000192">
    <property type="entry name" value="Aminotrans_V_dom"/>
</dbReference>
<dbReference type="PANTHER" id="PTHR43586">
    <property type="entry name" value="CYSTEINE DESULFURASE"/>
    <property type="match status" value="1"/>
</dbReference>
<dbReference type="Gene3D" id="3.40.640.10">
    <property type="entry name" value="Type I PLP-dependent aspartate aminotransferase-like (Major domain)"/>
    <property type="match status" value="1"/>
</dbReference>
<comment type="caution">
    <text evidence="10">The sequence shown here is derived from an EMBL/GenBank/DDBJ whole genome shotgun (WGS) entry which is preliminary data.</text>
</comment>
<evidence type="ECO:0000256" key="5">
    <source>
        <dbReference type="ARBA" id="ARBA00022898"/>
    </source>
</evidence>
<dbReference type="GO" id="GO:0030170">
    <property type="term" value="F:pyridoxal phosphate binding"/>
    <property type="evidence" value="ECO:0007669"/>
    <property type="project" value="UniProtKB-UniRule"/>
</dbReference>
<comment type="catalytic activity">
    <reaction evidence="6 8">
        <text>(sulfur carrier)-H + L-cysteine = (sulfur carrier)-SH + L-alanine</text>
        <dbReference type="Rhea" id="RHEA:43892"/>
        <dbReference type="Rhea" id="RHEA-COMP:14737"/>
        <dbReference type="Rhea" id="RHEA-COMP:14739"/>
        <dbReference type="ChEBI" id="CHEBI:29917"/>
        <dbReference type="ChEBI" id="CHEBI:35235"/>
        <dbReference type="ChEBI" id="CHEBI:57972"/>
        <dbReference type="ChEBI" id="CHEBI:64428"/>
        <dbReference type="EC" id="2.8.1.7"/>
    </reaction>
</comment>
<evidence type="ECO:0000256" key="4">
    <source>
        <dbReference type="ARBA" id="ARBA00022679"/>
    </source>
</evidence>
<evidence type="ECO:0000256" key="6">
    <source>
        <dbReference type="ARBA" id="ARBA00050776"/>
    </source>
</evidence>
<dbReference type="RefSeq" id="WP_131777142.1">
    <property type="nucleotide sequence ID" value="NZ_BMOB01000008.1"/>
</dbReference>
<dbReference type="InterPro" id="IPR015424">
    <property type="entry name" value="PyrdxlP-dep_Trfase"/>
</dbReference>
<dbReference type="PROSITE" id="PS00595">
    <property type="entry name" value="AA_TRANSFER_CLASS_5"/>
    <property type="match status" value="1"/>
</dbReference>
<name>A0A917JX46_9GAMM</name>
<dbReference type="GO" id="GO:0031071">
    <property type="term" value="F:cysteine desulfurase activity"/>
    <property type="evidence" value="ECO:0007669"/>
    <property type="project" value="UniProtKB-UniRule"/>
</dbReference>
<keyword evidence="4 8" id="KW-0808">Transferase</keyword>
<proteinExistence type="inferred from homology"/>
<reference evidence="10" key="1">
    <citation type="journal article" date="2014" name="Int. J. Syst. Evol. Microbiol.">
        <title>Complete genome sequence of Corynebacterium casei LMG S-19264T (=DSM 44701T), isolated from a smear-ripened cheese.</title>
        <authorList>
            <consortium name="US DOE Joint Genome Institute (JGI-PGF)"/>
            <person name="Walter F."/>
            <person name="Albersmeier A."/>
            <person name="Kalinowski J."/>
            <person name="Ruckert C."/>
        </authorList>
    </citation>
    <scope>NUCLEOTIDE SEQUENCE</scope>
    <source>
        <strain evidence="10">JCM 13919</strain>
    </source>
</reference>
<dbReference type="AlphaFoldDB" id="A0A917JX46"/>
<sequence>MTEQTTTFNVEKIRRDFPTLHQEINGSPLIYLDNAATTQKPKAVIDAISNFYTHDNSNVHRSVHSLSVRATQQFESARDKIRRFIGAKHAHECVFVRGTTEAINLVAQSFVAPRIEPGEEILITYMEHHSNIVPWQMVCKKTGAVLQVAPISLEGEVLLDEFEKKLSANTKFVAINYASNALGTINPVKQMIEMAHAHGALVLLDGAQATAHLPVDVLALDCDFYAFSGHKMYGPTGIGVLWAKEHLLNDMAPYQGGGEMINYVTFASTDYAPLPYKFEAGTPNIAGAIGLGAAIDYLWSLDMDAVVAYEKKLLDYATDAVRSVKGFNLIGTASDKVPIVSFVHGTIHSHDIGTIMDNEGIAIRSGHHCAMPLMEFYDVPATTRISMSFYNTKHEIDQCVKALHRVKEVFG</sequence>
<dbReference type="EC" id="2.8.1.7" evidence="8"/>
<evidence type="ECO:0000313" key="11">
    <source>
        <dbReference type="Proteomes" id="UP000630149"/>
    </source>
</evidence>
<protein>
    <recommendedName>
        <fullName evidence="8">Cysteine desulfurase</fullName>
        <ecNumber evidence="8">2.8.1.7</ecNumber>
    </recommendedName>
</protein>
<comment type="function">
    <text evidence="2 8">Catalyzes the removal of elemental sulfur and selenium atoms from L-cysteine, L-cystine, L-selenocysteine, and L-selenocystine to produce L-alanine.</text>
</comment>
<keyword evidence="11" id="KW-1185">Reference proteome</keyword>
<dbReference type="InterPro" id="IPR016454">
    <property type="entry name" value="Cysteine_dSase"/>
</dbReference>
<evidence type="ECO:0000256" key="3">
    <source>
        <dbReference type="ARBA" id="ARBA00010447"/>
    </source>
</evidence>
<dbReference type="GO" id="GO:0006534">
    <property type="term" value="P:cysteine metabolic process"/>
    <property type="evidence" value="ECO:0007669"/>
    <property type="project" value="UniProtKB-UniRule"/>
</dbReference>
<dbReference type="SUPFAM" id="SSF53383">
    <property type="entry name" value="PLP-dependent transferases"/>
    <property type="match status" value="1"/>
</dbReference>
<comment type="cofactor">
    <cofactor evidence="1 7">
        <name>pyridoxal 5'-phosphate</name>
        <dbReference type="ChEBI" id="CHEBI:597326"/>
    </cofactor>
</comment>
<feature type="domain" description="Aminotransferase class V" evidence="9">
    <location>
        <begin position="30"/>
        <end position="398"/>
    </location>
</feature>
<dbReference type="Proteomes" id="UP000630149">
    <property type="component" value="Unassembled WGS sequence"/>
</dbReference>
<dbReference type="EMBL" id="BMOB01000008">
    <property type="protein sequence ID" value="GGI89445.1"/>
    <property type="molecule type" value="Genomic_DNA"/>
</dbReference>
<dbReference type="Pfam" id="PF00266">
    <property type="entry name" value="Aminotran_5"/>
    <property type="match status" value="1"/>
</dbReference>
<organism evidence="10 11">
    <name type="scientific">Legionella impletisoli</name>
    <dbReference type="NCBI Taxonomy" id="343510"/>
    <lineage>
        <taxon>Bacteria</taxon>
        <taxon>Pseudomonadati</taxon>
        <taxon>Pseudomonadota</taxon>
        <taxon>Gammaproteobacteria</taxon>
        <taxon>Legionellales</taxon>
        <taxon>Legionellaceae</taxon>
        <taxon>Legionella</taxon>
    </lineage>
</organism>